<gene>
    <name evidence="2" type="ORF">CHUV0807_2522</name>
</gene>
<accession>A0A1C3H7H2</accession>
<protein>
    <submittedName>
        <fullName evidence="2">Uncharacterized protein</fullName>
    </submittedName>
</protein>
<evidence type="ECO:0000313" key="3">
    <source>
        <dbReference type="Proteomes" id="UP000190837"/>
    </source>
</evidence>
<sequence>MIKESVKVHGQYQLEIKQKVSFDRRAHEVRYRIETWFFLPAALQVNPDFYSPKYFQQSLKNYVRLRPPTRKLSQLLEPDEMLAELAAFLATTPDKQGLEPYENTLKRYALTYKRALRLAVKWMERNAQKRSADAITELLAEIHDVLAAYRALSPLAAAHEAVLASQAFGYCDEFISLVTLHYLRRLVLLDGIPQAAAIHALWQTEMAYCRRHFPESIPSPEGNNEDVLYRWSILRKYISRYLFLEVRRRKGHPLLLHSVYAISAAIAMIFATFVAFFWQGRYGALSNNLFLALVIAYIFKDRIKEIGRERLLSLFREWIPDRRLLIFRGEHLEVGSCHESFRFVHQEKLPPEIRALREQAHWLKLLNDRRAEDVLLYRKEVALHNQPELFERTQYSIVDITRFNVSGFLRQIDHLFEHLPVGDEDDAVIVGERLYHVYMIRRVFFAGQSASELVRLVLNAEGIKRLEMIQPLQFAEAETPQ</sequence>
<name>A0A1C3H7H2_9GAMM</name>
<keyword evidence="1" id="KW-0472">Membrane</keyword>
<evidence type="ECO:0000313" key="2">
    <source>
        <dbReference type="EMBL" id="SAM72875.1"/>
    </source>
</evidence>
<feature type="transmembrane region" description="Helical" evidence="1">
    <location>
        <begin position="254"/>
        <end position="276"/>
    </location>
</feature>
<feature type="transmembrane region" description="Helical" evidence="1">
    <location>
        <begin position="282"/>
        <end position="299"/>
    </location>
</feature>
<dbReference type="RefSeq" id="WP_079542357.1">
    <property type="nucleotide sequence ID" value="NZ_CP171111.1"/>
</dbReference>
<keyword evidence="1" id="KW-0812">Transmembrane</keyword>
<keyword evidence="1" id="KW-1133">Transmembrane helix</keyword>
<dbReference type="Proteomes" id="UP000190837">
    <property type="component" value="Unassembled WGS sequence"/>
</dbReference>
<proteinExistence type="predicted"/>
<reference evidence="3" key="1">
    <citation type="submission" date="2016-04" db="EMBL/GenBank/DDBJ databases">
        <authorList>
            <person name="Tagini F."/>
        </authorList>
    </citation>
    <scope>NUCLEOTIDE SEQUENCE [LARGE SCALE GENOMIC DNA]</scope>
    <source>
        <strain evidence="3">CHUV0807</strain>
    </source>
</reference>
<evidence type="ECO:0000256" key="1">
    <source>
        <dbReference type="SAM" id="Phobius"/>
    </source>
</evidence>
<dbReference type="AlphaFoldDB" id="A0A1C3H7H2"/>
<dbReference type="EMBL" id="FKLO01000085">
    <property type="protein sequence ID" value="SAM72875.1"/>
    <property type="molecule type" value="Genomic_DNA"/>
</dbReference>
<organism evidence="2 3">
    <name type="scientific">Cardiobacterium hominis</name>
    <dbReference type="NCBI Taxonomy" id="2718"/>
    <lineage>
        <taxon>Bacteria</taxon>
        <taxon>Pseudomonadati</taxon>
        <taxon>Pseudomonadota</taxon>
        <taxon>Gammaproteobacteria</taxon>
        <taxon>Cardiobacteriales</taxon>
        <taxon>Cardiobacteriaceae</taxon>
        <taxon>Cardiobacterium</taxon>
    </lineage>
</organism>